<dbReference type="Proteomes" id="UP000295252">
    <property type="component" value="Unassembled WGS sequence"/>
</dbReference>
<keyword evidence="2" id="KW-1185">Reference proteome</keyword>
<dbReference type="InParanoid" id="A0A068VKW6"/>
<gene>
    <name evidence="1" type="ORF">GSCOC_T00004516001</name>
</gene>
<protein>
    <submittedName>
        <fullName evidence="1">DH200=94 genomic scaffold, scaffold_3530</fullName>
    </submittedName>
</protein>
<reference evidence="2" key="1">
    <citation type="journal article" date="2014" name="Science">
        <title>The coffee genome provides insight into the convergent evolution of caffeine biosynthesis.</title>
        <authorList>
            <person name="Denoeud F."/>
            <person name="Carretero-Paulet L."/>
            <person name="Dereeper A."/>
            <person name="Droc G."/>
            <person name="Guyot R."/>
            <person name="Pietrella M."/>
            <person name="Zheng C."/>
            <person name="Alberti A."/>
            <person name="Anthony F."/>
            <person name="Aprea G."/>
            <person name="Aury J.M."/>
            <person name="Bento P."/>
            <person name="Bernard M."/>
            <person name="Bocs S."/>
            <person name="Campa C."/>
            <person name="Cenci A."/>
            <person name="Combes M.C."/>
            <person name="Crouzillat D."/>
            <person name="Da Silva C."/>
            <person name="Daddiego L."/>
            <person name="De Bellis F."/>
            <person name="Dussert S."/>
            <person name="Garsmeur O."/>
            <person name="Gayraud T."/>
            <person name="Guignon V."/>
            <person name="Jahn K."/>
            <person name="Jamilloux V."/>
            <person name="Joet T."/>
            <person name="Labadie K."/>
            <person name="Lan T."/>
            <person name="Leclercq J."/>
            <person name="Lepelley M."/>
            <person name="Leroy T."/>
            <person name="Li L.T."/>
            <person name="Librado P."/>
            <person name="Lopez L."/>
            <person name="Munoz A."/>
            <person name="Noel B."/>
            <person name="Pallavicini A."/>
            <person name="Perrotta G."/>
            <person name="Poncet V."/>
            <person name="Pot D."/>
            <person name="Priyono X."/>
            <person name="Rigoreau M."/>
            <person name="Rouard M."/>
            <person name="Rozas J."/>
            <person name="Tranchant-Dubreuil C."/>
            <person name="VanBuren R."/>
            <person name="Zhang Q."/>
            <person name="Andrade A.C."/>
            <person name="Argout X."/>
            <person name="Bertrand B."/>
            <person name="de Kochko A."/>
            <person name="Graziosi G."/>
            <person name="Henry R.J."/>
            <person name="Jayarama X."/>
            <person name="Ming R."/>
            <person name="Nagai C."/>
            <person name="Rounsley S."/>
            <person name="Sankoff D."/>
            <person name="Giuliano G."/>
            <person name="Albert V.A."/>
            <person name="Wincker P."/>
            <person name="Lashermes P."/>
        </authorList>
    </citation>
    <scope>NUCLEOTIDE SEQUENCE [LARGE SCALE GENOMIC DNA]</scope>
    <source>
        <strain evidence="2">cv. DH200-94</strain>
    </source>
</reference>
<name>A0A068VKW6_COFCA</name>
<sequence length="49" mass="5897">MYVPLDPQEKKASFSLFKVHDMIRTMNLLFESHDTHDIIHTICLLFEYQ</sequence>
<evidence type="ECO:0000313" key="2">
    <source>
        <dbReference type="Proteomes" id="UP000295252"/>
    </source>
</evidence>
<accession>A0A068VKW6</accession>
<dbReference type="Gramene" id="CDP21351">
    <property type="protein sequence ID" value="CDP21351"/>
    <property type="gene ID" value="GSCOC_T00004516001"/>
</dbReference>
<dbReference type="AlphaFoldDB" id="A0A068VKW6"/>
<evidence type="ECO:0000313" key="1">
    <source>
        <dbReference type="EMBL" id="CDP21351.1"/>
    </source>
</evidence>
<dbReference type="EMBL" id="HG742614">
    <property type="protein sequence ID" value="CDP21351.1"/>
    <property type="molecule type" value="Genomic_DNA"/>
</dbReference>
<organism evidence="1 2">
    <name type="scientific">Coffea canephora</name>
    <name type="common">Robusta coffee</name>
    <dbReference type="NCBI Taxonomy" id="49390"/>
    <lineage>
        <taxon>Eukaryota</taxon>
        <taxon>Viridiplantae</taxon>
        <taxon>Streptophyta</taxon>
        <taxon>Embryophyta</taxon>
        <taxon>Tracheophyta</taxon>
        <taxon>Spermatophyta</taxon>
        <taxon>Magnoliopsida</taxon>
        <taxon>eudicotyledons</taxon>
        <taxon>Gunneridae</taxon>
        <taxon>Pentapetalae</taxon>
        <taxon>asterids</taxon>
        <taxon>lamiids</taxon>
        <taxon>Gentianales</taxon>
        <taxon>Rubiaceae</taxon>
        <taxon>Ixoroideae</taxon>
        <taxon>Gardenieae complex</taxon>
        <taxon>Bertiereae - Coffeeae clade</taxon>
        <taxon>Coffeeae</taxon>
        <taxon>Coffea</taxon>
    </lineage>
</organism>
<proteinExistence type="predicted"/>